<dbReference type="EMBL" id="CP045835">
    <property type="protein sequence ID" value="QGG51543.1"/>
    <property type="molecule type" value="Genomic_DNA"/>
</dbReference>
<dbReference type="EMBL" id="CP126101">
    <property type="protein sequence ID" value="WHY54034.1"/>
    <property type="molecule type" value="Genomic_DNA"/>
</dbReference>
<accession>A0AAX3X551</accession>
<protein>
    <submittedName>
        <fullName evidence="2">Uncharacterized protein</fullName>
    </submittedName>
</protein>
<reference evidence="1 3" key="1">
    <citation type="submission" date="2019-11" db="EMBL/GenBank/DDBJ databases">
        <title>Whole Genome Sequencing and Comparative Genomic Analyses of Lysinibacillus pakistanensis LZH-9, a Halotolerant Strain with Excellent COD Removal Capability.</title>
        <authorList>
            <person name="Zhou H."/>
        </authorList>
    </citation>
    <scope>NUCLEOTIDE SEQUENCE [LARGE SCALE GENOMIC DNA]</scope>
    <source>
        <strain evidence="1 3">LZH-9</strain>
    </source>
</reference>
<dbReference type="Proteomes" id="UP000373269">
    <property type="component" value="Chromosome"/>
</dbReference>
<keyword evidence="3" id="KW-1185">Reference proteome</keyword>
<evidence type="ECO:0000313" key="2">
    <source>
        <dbReference type="EMBL" id="WHY54034.1"/>
    </source>
</evidence>
<dbReference type="AlphaFoldDB" id="A0AAX3X551"/>
<proteinExistence type="predicted"/>
<organism evidence="2 4">
    <name type="scientific">Lysinibacillus pakistanensis</name>
    <dbReference type="NCBI Taxonomy" id="759811"/>
    <lineage>
        <taxon>Bacteria</taxon>
        <taxon>Bacillati</taxon>
        <taxon>Bacillota</taxon>
        <taxon>Bacilli</taxon>
        <taxon>Bacillales</taxon>
        <taxon>Bacillaceae</taxon>
        <taxon>Lysinibacillus</taxon>
    </lineage>
</organism>
<name>A0AAX3X551_9BACI</name>
<evidence type="ECO:0000313" key="4">
    <source>
        <dbReference type="Proteomes" id="UP001178322"/>
    </source>
</evidence>
<reference evidence="2" key="2">
    <citation type="submission" date="2023-05" db="EMBL/GenBank/DDBJ databases">
        <title>Comparative genomics of Bacillaceae isolates and their secondary metabolite potential.</title>
        <authorList>
            <person name="Song L."/>
            <person name="Nielsen L.J."/>
            <person name="Mohite O."/>
            <person name="Xu X."/>
            <person name="Weber T."/>
            <person name="Kovacs A.T."/>
        </authorList>
    </citation>
    <scope>NUCLEOTIDE SEQUENCE</scope>
    <source>
        <strain evidence="2">LY1</strain>
    </source>
</reference>
<dbReference type="Proteomes" id="UP001178322">
    <property type="component" value="Chromosome"/>
</dbReference>
<evidence type="ECO:0000313" key="3">
    <source>
        <dbReference type="Proteomes" id="UP000373269"/>
    </source>
</evidence>
<sequence length="140" mass="15981">MVTLEKSTALFNQKYNIEEIRNAYENAFNKIKQDLSERNNTMNITIEDVHTKEAITAVRKTIELIGKIKSIDHRYINEIYGYETAFNGVDGRIVVKGGFSSGYQGEGPQGLKKILAELGVNERKIEEYVNSVQKKFTLFI</sequence>
<gene>
    <name evidence="1" type="ORF">GDS87_11550</name>
    <name evidence="2" type="ORF">QNH24_12580</name>
</gene>
<dbReference type="RefSeq" id="WP_054771518.1">
    <property type="nucleotide sequence ID" value="NZ_CP045835.1"/>
</dbReference>
<evidence type="ECO:0000313" key="1">
    <source>
        <dbReference type="EMBL" id="QGG51543.1"/>
    </source>
</evidence>